<dbReference type="CDD" id="cd00156">
    <property type="entry name" value="REC"/>
    <property type="match status" value="1"/>
</dbReference>
<dbReference type="Gene3D" id="1.20.120.160">
    <property type="entry name" value="HPT domain"/>
    <property type="match status" value="1"/>
</dbReference>
<dbReference type="PANTHER" id="PTHR45138:SF9">
    <property type="entry name" value="DIGUANYLATE CYCLASE DGCM-RELATED"/>
    <property type="match status" value="1"/>
</dbReference>
<evidence type="ECO:0000256" key="2">
    <source>
        <dbReference type="ARBA" id="ARBA00023012"/>
    </source>
</evidence>
<dbReference type="Proteomes" id="UP000017548">
    <property type="component" value="Unassembled WGS sequence"/>
</dbReference>
<name>A0ABN0PLT0_9GAMM</name>
<dbReference type="InterPro" id="IPR036641">
    <property type="entry name" value="HPT_dom_sf"/>
</dbReference>
<dbReference type="Gene3D" id="3.30.70.270">
    <property type="match status" value="1"/>
</dbReference>
<dbReference type="InterPro" id="IPR000160">
    <property type="entry name" value="GGDEF_dom"/>
</dbReference>
<dbReference type="InterPro" id="IPR008207">
    <property type="entry name" value="Sig_transdc_His_kin_Hpt_dom"/>
</dbReference>
<dbReference type="SUPFAM" id="SSF52172">
    <property type="entry name" value="CheY-like"/>
    <property type="match status" value="2"/>
</dbReference>
<feature type="domain" description="HPt" evidence="8">
    <location>
        <begin position="32"/>
        <end position="138"/>
    </location>
</feature>
<feature type="modified residue" description="Phosphohistidine" evidence="4">
    <location>
        <position position="78"/>
    </location>
</feature>
<organism evidence="9 10">
    <name type="scientific">Shewanella decolorationis S12</name>
    <dbReference type="NCBI Taxonomy" id="1353536"/>
    <lineage>
        <taxon>Bacteria</taxon>
        <taxon>Pseudomonadati</taxon>
        <taxon>Pseudomonadota</taxon>
        <taxon>Gammaproteobacteria</taxon>
        <taxon>Alteromonadales</taxon>
        <taxon>Shewanellaceae</taxon>
        <taxon>Shewanella</taxon>
    </lineage>
</organism>
<keyword evidence="5" id="KW-0597">Phosphoprotein</keyword>
<dbReference type="SUPFAM" id="SSF47226">
    <property type="entry name" value="Histidine-containing phosphotransfer domain, HPT domain"/>
    <property type="match status" value="1"/>
</dbReference>
<dbReference type="InterPro" id="IPR029787">
    <property type="entry name" value="Nucleotide_cyclase"/>
</dbReference>
<evidence type="ECO:0000259" key="7">
    <source>
        <dbReference type="PROSITE" id="PS50887"/>
    </source>
</evidence>
<dbReference type="PANTHER" id="PTHR45138">
    <property type="entry name" value="REGULATORY COMPONENTS OF SENSORY TRANSDUCTION SYSTEM"/>
    <property type="match status" value="1"/>
</dbReference>
<dbReference type="Pfam" id="PF00072">
    <property type="entry name" value="Response_reg"/>
    <property type="match status" value="2"/>
</dbReference>
<reference evidence="9 10" key="1">
    <citation type="journal article" date="2013" name="Genome Announc.">
        <title>Draft Genome Sequence of Shewanella decolorationis S12, a Dye-Degrading Bacterium Isolated from a Wastewater Treatment Plant.</title>
        <authorList>
            <person name="Xu M."/>
            <person name="Fang Y."/>
            <person name="Liu J."/>
            <person name="Chen X."/>
            <person name="Sun G."/>
            <person name="Guo J."/>
            <person name="Hua Z."/>
            <person name="Tu Q."/>
            <person name="Wu L."/>
            <person name="Zhou J."/>
            <person name="Liu X."/>
        </authorList>
    </citation>
    <scope>NUCLEOTIDE SEQUENCE [LARGE SCALE GENOMIC DNA]</scope>
    <source>
        <strain evidence="9 10">S12</strain>
    </source>
</reference>
<dbReference type="CDD" id="cd01949">
    <property type="entry name" value="GGDEF"/>
    <property type="match status" value="1"/>
</dbReference>
<evidence type="ECO:0000256" key="1">
    <source>
        <dbReference type="ARBA" id="ARBA00012528"/>
    </source>
</evidence>
<evidence type="ECO:0000313" key="10">
    <source>
        <dbReference type="Proteomes" id="UP000017548"/>
    </source>
</evidence>
<feature type="modified residue" description="4-aspartylphosphate" evidence="5">
    <location>
        <position position="209"/>
    </location>
</feature>
<dbReference type="InterPro" id="IPR001789">
    <property type="entry name" value="Sig_transdc_resp-reg_receiver"/>
</dbReference>
<accession>A0ABN0PLT0</accession>
<dbReference type="EMBL" id="AXZL01000067">
    <property type="protein sequence ID" value="ESE41055.1"/>
    <property type="molecule type" value="Genomic_DNA"/>
</dbReference>
<keyword evidence="2" id="KW-0902">Two-component regulatory system</keyword>
<evidence type="ECO:0000313" key="9">
    <source>
        <dbReference type="EMBL" id="ESE41055.1"/>
    </source>
</evidence>
<dbReference type="Gene3D" id="3.40.50.2300">
    <property type="match status" value="2"/>
</dbReference>
<dbReference type="NCBIfam" id="TIGR00254">
    <property type="entry name" value="GGDEF"/>
    <property type="match status" value="1"/>
</dbReference>
<evidence type="ECO:0000259" key="8">
    <source>
        <dbReference type="PROSITE" id="PS50894"/>
    </source>
</evidence>
<dbReference type="SMART" id="SM00267">
    <property type="entry name" value="GGDEF"/>
    <property type="match status" value="1"/>
</dbReference>
<feature type="domain" description="GGDEF" evidence="7">
    <location>
        <begin position="440"/>
        <end position="572"/>
    </location>
</feature>
<evidence type="ECO:0000259" key="6">
    <source>
        <dbReference type="PROSITE" id="PS50110"/>
    </source>
</evidence>
<dbReference type="PROSITE" id="PS50110">
    <property type="entry name" value="RESPONSE_REGULATORY"/>
    <property type="match status" value="2"/>
</dbReference>
<dbReference type="SMART" id="SM00448">
    <property type="entry name" value="REC"/>
    <property type="match status" value="2"/>
</dbReference>
<dbReference type="PROSITE" id="PS50887">
    <property type="entry name" value="GGDEF"/>
    <property type="match status" value="1"/>
</dbReference>
<feature type="domain" description="Response regulatory" evidence="6">
    <location>
        <begin position="284"/>
        <end position="400"/>
    </location>
</feature>
<protein>
    <recommendedName>
        <fullName evidence="1">diguanylate cyclase</fullName>
        <ecNumber evidence="1">2.7.7.65</ecNumber>
    </recommendedName>
</protein>
<dbReference type="Pfam" id="PF01627">
    <property type="entry name" value="Hpt"/>
    <property type="match status" value="1"/>
</dbReference>
<comment type="catalytic activity">
    <reaction evidence="3">
        <text>2 GTP = 3',3'-c-di-GMP + 2 diphosphate</text>
        <dbReference type="Rhea" id="RHEA:24898"/>
        <dbReference type="ChEBI" id="CHEBI:33019"/>
        <dbReference type="ChEBI" id="CHEBI:37565"/>
        <dbReference type="ChEBI" id="CHEBI:58805"/>
        <dbReference type="EC" id="2.7.7.65"/>
    </reaction>
</comment>
<comment type="caution">
    <text evidence="9">The sequence shown here is derived from an EMBL/GenBank/DDBJ whole genome shotgun (WGS) entry which is preliminary data.</text>
</comment>
<keyword evidence="10" id="KW-1185">Reference proteome</keyword>
<gene>
    <name evidence="9" type="ORF">SHD_2260</name>
</gene>
<dbReference type="InterPro" id="IPR011006">
    <property type="entry name" value="CheY-like_superfamily"/>
</dbReference>
<dbReference type="PROSITE" id="PS50894">
    <property type="entry name" value="HPT"/>
    <property type="match status" value="1"/>
</dbReference>
<dbReference type="InterPro" id="IPR050469">
    <property type="entry name" value="Diguanylate_Cyclase"/>
</dbReference>
<dbReference type="Pfam" id="PF00990">
    <property type="entry name" value="GGDEF"/>
    <property type="match status" value="1"/>
</dbReference>
<evidence type="ECO:0000256" key="3">
    <source>
        <dbReference type="ARBA" id="ARBA00034247"/>
    </source>
</evidence>
<dbReference type="SUPFAM" id="SSF55073">
    <property type="entry name" value="Nucleotide cyclase"/>
    <property type="match status" value="1"/>
</dbReference>
<evidence type="ECO:0000256" key="4">
    <source>
        <dbReference type="PROSITE-ProRule" id="PRU00110"/>
    </source>
</evidence>
<feature type="domain" description="Response regulatory" evidence="6">
    <location>
        <begin position="160"/>
        <end position="275"/>
    </location>
</feature>
<evidence type="ECO:0000256" key="5">
    <source>
        <dbReference type="PROSITE-ProRule" id="PRU00169"/>
    </source>
</evidence>
<dbReference type="InterPro" id="IPR043128">
    <property type="entry name" value="Rev_trsase/Diguanyl_cyclase"/>
</dbReference>
<feature type="modified residue" description="4-aspartylphosphate" evidence="5">
    <location>
        <position position="333"/>
    </location>
</feature>
<proteinExistence type="predicted"/>
<sequence length="578" mass="65336">MGEFILKGYCIRSSGAAVYSGNSYHGDGFMSLEESLEQLKRQYLHALPDKKKQIITLWISLRKNWQGHMLSAVYREVHNLKGSCETFGLTETKDIVGKLELQLKNLLDTPAPTLNVIKGLDTLFHQLLQNNLQYQPAAPVVEANMQQSPYKPSKARHEYCIAIIEDDSNVGAMITKQLHEFGFNVQHFLNFTDFLKVQYSTPFDLILLDLILPDYTEEALFEAATEFEKHNTRVFVLSSRGDFDMRLLAIRANISEYFVKPAETTLLVRKIHQWLKMSEKPPLKVLLVDDQQSMVDYFSSLLRSHGLMVRGMTKPEQVLPTLEQFEPDLFIFDLYMPEVNGLELAKMIRQLDKYTSSPILVLSSDDTMQNKVSIIQAGSDDLISKQTAPSLFVTQVISRAQRGHDIRSSASRDSLTGLLNHTQILVAARRSVNLAKRVNQSVCIAMLDLDHFKQVNDTYGHSGGDKVLLAFAHLLQQSLRPTDFMGRYGGEEFMLVLPDMPAPLAIAKLNAIRESFSHIVFVEEGAEFKVTLSGGLAFSTECEEFQDCLLLADKNLYEAKRTGRNRLVTTLIKNSESI</sequence>
<dbReference type="EC" id="2.7.7.65" evidence="1"/>